<feature type="transmembrane region" description="Helical" evidence="1">
    <location>
        <begin position="76"/>
        <end position="98"/>
    </location>
</feature>
<evidence type="ECO:0000313" key="3">
    <source>
        <dbReference type="Proteomes" id="UP000003303"/>
    </source>
</evidence>
<feature type="transmembrane region" description="Helical" evidence="1">
    <location>
        <begin position="119"/>
        <end position="151"/>
    </location>
</feature>
<feature type="transmembrane region" description="Helical" evidence="1">
    <location>
        <begin position="212"/>
        <end position="234"/>
    </location>
</feature>
<evidence type="ECO:0000313" key="2">
    <source>
        <dbReference type="EMBL" id="EEK17454.1"/>
    </source>
</evidence>
<gene>
    <name evidence="2" type="ORF">PORUE0001_1622</name>
</gene>
<protein>
    <submittedName>
        <fullName evidence="2">Uncharacterized protein</fullName>
    </submittedName>
</protein>
<comment type="caution">
    <text evidence="2">The sequence shown here is derived from an EMBL/GenBank/DDBJ whole genome shotgun (WGS) entry which is preliminary data.</text>
</comment>
<feature type="transmembrane region" description="Helical" evidence="1">
    <location>
        <begin position="177"/>
        <end position="200"/>
    </location>
</feature>
<dbReference type="Proteomes" id="UP000003303">
    <property type="component" value="Unassembled WGS sequence"/>
</dbReference>
<sequence length="291" mass="32220">MNQSANLTTAAPKTGDSSFSFKRLGQLLRLDFAFHHRQWIQILIGGFLAASIPVVVSVLTTLLFGMGGSDFSARSVYFACLYCSLLAVSLGVMISYNQRVNAPLSPLYLQIPASATEKYVSLLLLTLALHIITPLLGAIAWTVYMLIWALMDGSQVLALYPDILTDPLCYYGVSPQYGWNVSLMIGMQLAGYATYLYCVISARKPLRAVLRFLGIGFGIFVVSMLGMSMMMHLLDIGSISPDETNRYLVFYLDNGDELSISLLAMTIPFYLYAFAMVWLGLHSLRRKQVKA</sequence>
<accession>C2M9Z2</accession>
<dbReference type="AlphaFoldDB" id="C2M9Z2"/>
<proteinExistence type="predicted"/>
<dbReference type="RefSeq" id="WP_007364740.1">
    <property type="nucleotide sequence ID" value="NZ_ACLR01000059.1"/>
</dbReference>
<feature type="transmembrane region" description="Helical" evidence="1">
    <location>
        <begin position="39"/>
        <end position="64"/>
    </location>
</feature>
<evidence type="ECO:0000256" key="1">
    <source>
        <dbReference type="SAM" id="Phobius"/>
    </source>
</evidence>
<name>C2M9Z2_9PORP</name>
<dbReference type="STRING" id="596327.PORUE0001_1622"/>
<dbReference type="EMBL" id="ACLR01000059">
    <property type="protein sequence ID" value="EEK17454.1"/>
    <property type="molecule type" value="Genomic_DNA"/>
</dbReference>
<feature type="transmembrane region" description="Helical" evidence="1">
    <location>
        <begin position="258"/>
        <end position="281"/>
    </location>
</feature>
<organism evidence="2 3">
    <name type="scientific">Porphyromonas uenonis 60-3</name>
    <dbReference type="NCBI Taxonomy" id="596327"/>
    <lineage>
        <taxon>Bacteria</taxon>
        <taxon>Pseudomonadati</taxon>
        <taxon>Bacteroidota</taxon>
        <taxon>Bacteroidia</taxon>
        <taxon>Bacteroidales</taxon>
        <taxon>Porphyromonadaceae</taxon>
        <taxon>Porphyromonas</taxon>
    </lineage>
</organism>
<reference evidence="2 3" key="1">
    <citation type="submission" date="2009-04" db="EMBL/GenBank/DDBJ databases">
        <authorList>
            <person name="Sebastian Y."/>
            <person name="Madupu R."/>
            <person name="Durkin A.S."/>
            <person name="Torralba M."/>
            <person name="Methe B."/>
            <person name="Sutton G.G."/>
            <person name="Strausberg R.L."/>
            <person name="Nelson K.E."/>
        </authorList>
    </citation>
    <scope>NUCLEOTIDE SEQUENCE [LARGE SCALE GENOMIC DNA]</scope>
    <source>
        <strain evidence="2 3">60-3</strain>
    </source>
</reference>
<dbReference type="OrthoDB" id="9900184at2"/>
<keyword evidence="1" id="KW-0812">Transmembrane</keyword>
<keyword evidence="1" id="KW-1133">Transmembrane helix</keyword>
<keyword evidence="1" id="KW-0472">Membrane</keyword>
<keyword evidence="3" id="KW-1185">Reference proteome</keyword>